<evidence type="ECO:0000313" key="2">
    <source>
        <dbReference type="Proteomes" id="UP000286270"/>
    </source>
</evidence>
<proteinExistence type="predicted"/>
<dbReference type="EMBL" id="QRZH01000010">
    <property type="protein sequence ID" value="RGV52627.1"/>
    <property type="molecule type" value="Genomic_DNA"/>
</dbReference>
<evidence type="ECO:0000313" key="1">
    <source>
        <dbReference type="EMBL" id="RGV52627.1"/>
    </source>
</evidence>
<name>A0A412Y5A4_BACFG</name>
<reference evidence="1 2" key="1">
    <citation type="submission" date="2018-08" db="EMBL/GenBank/DDBJ databases">
        <title>A genome reference for cultivated species of the human gut microbiota.</title>
        <authorList>
            <person name="Zou Y."/>
            <person name="Xue W."/>
            <person name="Luo G."/>
        </authorList>
    </citation>
    <scope>NUCLEOTIDE SEQUENCE [LARGE SCALE GENOMIC DNA]</scope>
    <source>
        <strain evidence="1 2">AF14-26</strain>
    </source>
</reference>
<comment type="caution">
    <text evidence="1">The sequence shown here is derived from an EMBL/GenBank/DDBJ whole genome shotgun (WGS) entry which is preliminary data.</text>
</comment>
<protein>
    <submittedName>
        <fullName evidence="1">Uncharacterized protein</fullName>
    </submittedName>
</protein>
<dbReference type="Proteomes" id="UP000286270">
    <property type="component" value="Unassembled WGS sequence"/>
</dbReference>
<sequence length="62" mass="7239">MISSPLCEIIPRIGIPFFLPLVCLTGSVIVDCVLLIAFFYTFVYGLKYYFLFLHCDFYFIKN</sequence>
<gene>
    <name evidence="1" type="ORF">DWW08_12600</name>
</gene>
<dbReference type="AlphaFoldDB" id="A0A412Y5A4"/>
<organism evidence="1 2">
    <name type="scientific">Bacteroides fragilis</name>
    <dbReference type="NCBI Taxonomy" id="817"/>
    <lineage>
        <taxon>Bacteria</taxon>
        <taxon>Pseudomonadati</taxon>
        <taxon>Bacteroidota</taxon>
        <taxon>Bacteroidia</taxon>
        <taxon>Bacteroidales</taxon>
        <taxon>Bacteroidaceae</taxon>
        <taxon>Bacteroides</taxon>
    </lineage>
</organism>
<accession>A0A412Y5A4</accession>